<name>A0ABW3EIB1_9ACTN</name>
<protein>
    <submittedName>
        <fullName evidence="2">GNAT family N-acetyltransferase</fullName>
        <ecNumber evidence="2">2.3.-.-</ecNumber>
    </submittedName>
</protein>
<sequence length="201" mass="22809">MTLSGTPEFEFRRYDAEQARAVRTTVEDVYRDAYADAIASGDPFDSPEQFMTRFDAYTASGRGFDMVVAYLDGEPVGQTWGWPLGADTAWWRGLLEEPEPGFTEENGTRTFALSEIMVRRRWTGQGAAHALHDELLARRNEKRATLLVEADNRTAYRAYKAWGWHRAGRLRPSWPDAPLFDVLILPLPLDPSDIRGDARLV</sequence>
<dbReference type="RefSeq" id="WP_378296993.1">
    <property type="nucleotide sequence ID" value="NZ_JBHTJA010000008.1"/>
</dbReference>
<evidence type="ECO:0000313" key="3">
    <source>
        <dbReference type="Proteomes" id="UP001596972"/>
    </source>
</evidence>
<dbReference type="EMBL" id="JBHTJA010000008">
    <property type="protein sequence ID" value="MFD0900068.1"/>
    <property type="molecule type" value="Genomic_DNA"/>
</dbReference>
<keyword evidence="3" id="KW-1185">Reference proteome</keyword>
<evidence type="ECO:0000259" key="1">
    <source>
        <dbReference type="PROSITE" id="PS51186"/>
    </source>
</evidence>
<accession>A0ABW3EIB1</accession>
<organism evidence="2 3">
    <name type="scientific">Actinomadura sediminis</name>
    <dbReference type="NCBI Taxonomy" id="1038904"/>
    <lineage>
        <taxon>Bacteria</taxon>
        <taxon>Bacillati</taxon>
        <taxon>Actinomycetota</taxon>
        <taxon>Actinomycetes</taxon>
        <taxon>Streptosporangiales</taxon>
        <taxon>Thermomonosporaceae</taxon>
        <taxon>Actinomadura</taxon>
    </lineage>
</organism>
<dbReference type="Proteomes" id="UP001596972">
    <property type="component" value="Unassembled WGS sequence"/>
</dbReference>
<dbReference type="Pfam" id="PF00583">
    <property type="entry name" value="Acetyltransf_1"/>
    <property type="match status" value="1"/>
</dbReference>
<gene>
    <name evidence="2" type="ORF">ACFQ11_06660</name>
</gene>
<dbReference type="PROSITE" id="PS51186">
    <property type="entry name" value="GNAT"/>
    <property type="match status" value="1"/>
</dbReference>
<keyword evidence="2" id="KW-0012">Acyltransferase</keyword>
<dbReference type="InterPro" id="IPR000182">
    <property type="entry name" value="GNAT_dom"/>
</dbReference>
<dbReference type="GO" id="GO:0016746">
    <property type="term" value="F:acyltransferase activity"/>
    <property type="evidence" value="ECO:0007669"/>
    <property type="project" value="UniProtKB-KW"/>
</dbReference>
<proteinExistence type="predicted"/>
<keyword evidence="2" id="KW-0808">Transferase</keyword>
<reference evidence="3" key="1">
    <citation type="journal article" date="2019" name="Int. J. Syst. Evol. Microbiol.">
        <title>The Global Catalogue of Microorganisms (GCM) 10K type strain sequencing project: providing services to taxonomists for standard genome sequencing and annotation.</title>
        <authorList>
            <consortium name="The Broad Institute Genomics Platform"/>
            <consortium name="The Broad Institute Genome Sequencing Center for Infectious Disease"/>
            <person name="Wu L."/>
            <person name="Ma J."/>
        </authorList>
    </citation>
    <scope>NUCLEOTIDE SEQUENCE [LARGE SCALE GENOMIC DNA]</scope>
    <source>
        <strain evidence="3">JCM 31202</strain>
    </source>
</reference>
<dbReference type="InterPro" id="IPR016181">
    <property type="entry name" value="Acyl_CoA_acyltransferase"/>
</dbReference>
<evidence type="ECO:0000313" key="2">
    <source>
        <dbReference type="EMBL" id="MFD0900068.1"/>
    </source>
</evidence>
<dbReference type="EC" id="2.3.-.-" evidence="2"/>
<dbReference type="Gene3D" id="3.40.630.30">
    <property type="match status" value="1"/>
</dbReference>
<feature type="domain" description="N-acetyltransferase" evidence="1">
    <location>
        <begin position="9"/>
        <end position="190"/>
    </location>
</feature>
<comment type="caution">
    <text evidence="2">The sequence shown here is derived from an EMBL/GenBank/DDBJ whole genome shotgun (WGS) entry which is preliminary data.</text>
</comment>
<dbReference type="SUPFAM" id="SSF55729">
    <property type="entry name" value="Acyl-CoA N-acyltransferases (Nat)"/>
    <property type="match status" value="1"/>
</dbReference>